<dbReference type="Gene3D" id="3.40.50.2000">
    <property type="entry name" value="Glycogen Phosphorylase B"/>
    <property type="match status" value="1"/>
</dbReference>
<evidence type="ECO:0000256" key="8">
    <source>
        <dbReference type="SAM" id="MobiDB-lite"/>
    </source>
</evidence>
<evidence type="ECO:0000256" key="4">
    <source>
        <dbReference type="ARBA" id="ARBA00022676"/>
    </source>
</evidence>
<dbReference type="SUPFAM" id="SSF48452">
    <property type="entry name" value="TPR-like"/>
    <property type="match status" value="2"/>
</dbReference>
<organism evidence="10 11">
    <name type="scientific">Roseicella aquatilis</name>
    <dbReference type="NCBI Taxonomy" id="2527868"/>
    <lineage>
        <taxon>Bacteria</taxon>
        <taxon>Pseudomonadati</taxon>
        <taxon>Pseudomonadota</taxon>
        <taxon>Alphaproteobacteria</taxon>
        <taxon>Acetobacterales</taxon>
        <taxon>Roseomonadaceae</taxon>
        <taxon>Roseicella</taxon>
    </lineage>
</organism>
<protein>
    <recommendedName>
        <fullName evidence="3">protein O-GlcNAc transferase</fullName>
        <ecNumber evidence="3">2.4.1.255</ecNumber>
    </recommendedName>
</protein>
<dbReference type="Pfam" id="PF13844">
    <property type="entry name" value="Glyco_transf_41"/>
    <property type="match status" value="2"/>
</dbReference>
<keyword evidence="11" id="KW-1185">Reference proteome</keyword>
<dbReference type="PANTHER" id="PTHR44835">
    <property type="entry name" value="UDP-N-ACETYLGLUCOSAMINE--PEPTIDE N-ACETYLGLUCOSAMINYLTRANSFERASE SPINDLY-RELATED"/>
    <property type="match status" value="1"/>
</dbReference>
<keyword evidence="4" id="KW-0328">Glycosyltransferase</keyword>
<evidence type="ECO:0000313" key="11">
    <source>
        <dbReference type="Proteomes" id="UP000295023"/>
    </source>
</evidence>
<evidence type="ECO:0000256" key="1">
    <source>
        <dbReference type="ARBA" id="ARBA00004922"/>
    </source>
</evidence>
<dbReference type="InterPro" id="IPR019734">
    <property type="entry name" value="TPR_rpt"/>
</dbReference>
<evidence type="ECO:0000313" key="10">
    <source>
        <dbReference type="EMBL" id="TCZ51094.1"/>
    </source>
</evidence>
<dbReference type="GO" id="GO:0097363">
    <property type="term" value="F:protein O-acetylglucosaminyltransferase activity"/>
    <property type="evidence" value="ECO:0007669"/>
    <property type="project" value="UniProtKB-EC"/>
</dbReference>
<dbReference type="OrthoDB" id="146908at2"/>
<evidence type="ECO:0000256" key="7">
    <source>
        <dbReference type="ARBA" id="ARBA00022803"/>
    </source>
</evidence>
<evidence type="ECO:0000256" key="5">
    <source>
        <dbReference type="ARBA" id="ARBA00022679"/>
    </source>
</evidence>
<comment type="caution">
    <text evidence="10">The sequence shown here is derived from an EMBL/GenBank/DDBJ whole genome shotgun (WGS) entry which is preliminary data.</text>
</comment>
<dbReference type="Proteomes" id="UP000295023">
    <property type="component" value="Unassembled WGS sequence"/>
</dbReference>
<dbReference type="EMBL" id="SKBM01000060">
    <property type="protein sequence ID" value="TCZ51094.1"/>
    <property type="molecule type" value="Genomic_DNA"/>
</dbReference>
<evidence type="ECO:0000256" key="3">
    <source>
        <dbReference type="ARBA" id="ARBA00011970"/>
    </source>
</evidence>
<keyword evidence="6" id="KW-0677">Repeat</keyword>
<evidence type="ECO:0000256" key="2">
    <source>
        <dbReference type="ARBA" id="ARBA00005386"/>
    </source>
</evidence>
<keyword evidence="5" id="KW-0808">Transferase</keyword>
<dbReference type="PANTHER" id="PTHR44835:SF1">
    <property type="entry name" value="PROTEIN O-GLCNAC TRANSFERASE"/>
    <property type="match status" value="1"/>
</dbReference>
<proteinExistence type="inferred from homology"/>
<feature type="domain" description="O-GlcNAc transferase C-terminal" evidence="9">
    <location>
        <begin position="419"/>
        <end position="569"/>
    </location>
</feature>
<dbReference type="InterPro" id="IPR011990">
    <property type="entry name" value="TPR-like_helical_dom_sf"/>
</dbReference>
<dbReference type="Pfam" id="PF14559">
    <property type="entry name" value="TPR_19"/>
    <property type="match status" value="1"/>
</dbReference>
<dbReference type="Gene3D" id="3.40.50.11380">
    <property type="match status" value="1"/>
</dbReference>
<comment type="similarity">
    <text evidence="2">Belongs to the glycosyltransferase 41 family. O-GlcNAc transferase subfamily.</text>
</comment>
<dbReference type="SMART" id="SM00028">
    <property type="entry name" value="TPR"/>
    <property type="match status" value="4"/>
</dbReference>
<reference evidence="10 11" key="1">
    <citation type="submission" date="2019-03" db="EMBL/GenBank/DDBJ databases">
        <title>Paracraurococcus aquatilis NE82 genome sequence.</title>
        <authorList>
            <person name="Zhao Y."/>
            <person name="Du Z."/>
        </authorList>
    </citation>
    <scope>NUCLEOTIDE SEQUENCE [LARGE SCALE GENOMIC DNA]</scope>
    <source>
        <strain evidence="10 11">NE82</strain>
    </source>
</reference>
<feature type="region of interest" description="Disordered" evidence="8">
    <location>
        <begin position="1"/>
        <end position="34"/>
    </location>
</feature>
<dbReference type="EC" id="2.4.1.255" evidence="3"/>
<evidence type="ECO:0000259" key="9">
    <source>
        <dbReference type="Pfam" id="PF13844"/>
    </source>
</evidence>
<dbReference type="SUPFAM" id="SSF53756">
    <property type="entry name" value="UDP-Glycosyltransferase/glycogen phosphorylase"/>
    <property type="match status" value="1"/>
</dbReference>
<name>A0A4R4D1T5_9PROT</name>
<dbReference type="InterPro" id="IPR051939">
    <property type="entry name" value="Glycosyltr_41/O-GlcNAc_trsf"/>
</dbReference>
<dbReference type="Gene3D" id="1.25.40.10">
    <property type="entry name" value="Tetratricopeptide repeat domain"/>
    <property type="match status" value="2"/>
</dbReference>
<dbReference type="InterPro" id="IPR029489">
    <property type="entry name" value="OGT/SEC/SPY_C"/>
</dbReference>
<dbReference type="AlphaFoldDB" id="A0A4R4D1T5"/>
<gene>
    <name evidence="10" type="ORF">EXY23_27105</name>
</gene>
<sequence length="787" mass="82082">MEAEPRGPALHRGREPRPPMGEASGRADPGSAARSPWRAGLAALAGGAPEAALPLLRRAMEAGEGGGLAPLNLGLALMQLGRLDDAVPALEAAMRAMPAHAEPPFRLGTIAGLRGDPAAAEALLRAALARDPGHVPALAALAALEEEAGCIEAAGAIIDRARAIDPAEPELDVTAARLALRREDPTAAIAAAGAVLARRPAHAGAARLFARAWHRRDGAEAALEAVARRATADPLTAGWALAAAELQAMGGNPAAALAELRTAAMLAPEAAEIRAALGLALADAGRGAEAEPLLREAIAARPTDLGLRNRLATVLWARHRPCAMLAVLEEAIRAFGPQPILLMNRALALNVLGEQQAALEAAEVAAAHRGGGAEAAMTRMAVLPYHPERGHAAALLAAGREAASRLGPAAAPPARPRDPDRRLRIGLLSGGLGRHPVGWLTLAGLEALPEAGFELAAYSLKRREDEMSARFRARCALWREVGHRDDAAIAAQMAEDGIDILLDLGGYGDGGRPGLVQRRPAPVQVKWVGMQNASMGLDGLDWMLTDARETPPGFERFYAERLLRLPDGYVCYTPPPGAPPVAPLPALARGHVTFGCFNNLAKVTPRVLAAWARILAALPEARLVLLTHVLGEAAARERVQERLAAHGLPEARVTLAGGVPHGALLATYADIDIALDPFPYTGGLTVCEALWMGVPVVTLAGDSFCARHALSHLGNVGLPDWVAESEADYVALALARAHDLPGLAALRAGLRARVAASPLTDAPRFGQALAAALRHAWRDWCARPTGP</sequence>
<dbReference type="Pfam" id="PF13432">
    <property type="entry name" value="TPR_16"/>
    <property type="match status" value="2"/>
</dbReference>
<accession>A0A4R4D1T5</accession>
<keyword evidence="7" id="KW-0802">TPR repeat</keyword>
<evidence type="ECO:0000256" key="6">
    <source>
        <dbReference type="ARBA" id="ARBA00022737"/>
    </source>
</evidence>
<comment type="pathway">
    <text evidence="1">Protein modification; protein glycosylation.</text>
</comment>
<feature type="domain" description="O-GlcNAc transferase C-terminal" evidence="9">
    <location>
        <begin position="590"/>
        <end position="767"/>
    </location>
</feature>